<dbReference type="SUPFAM" id="SSF53756">
    <property type="entry name" value="UDP-Glycosyltransferase/glycogen phosphorylase"/>
    <property type="match status" value="1"/>
</dbReference>
<dbReference type="EC" id="2.4.1.227" evidence="5"/>
<evidence type="ECO:0000313" key="5">
    <source>
        <dbReference type="EMBL" id="AER66711.1"/>
    </source>
</evidence>
<dbReference type="GO" id="GO:0016758">
    <property type="term" value="F:hexosyltransferase activity"/>
    <property type="evidence" value="ECO:0007669"/>
    <property type="project" value="InterPro"/>
</dbReference>
<evidence type="ECO:0000256" key="2">
    <source>
        <dbReference type="ARBA" id="ARBA00022679"/>
    </source>
</evidence>
<dbReference type="HOGENOM" id="CLU_037404_2_1_0"/>
<dbReference type="Proteomes" id="UP000005868">
    <property type="component" value="Chromosome"/>
</dbReference>
<dbReference type="InterPro" id="IPR004276">
    <property type="entry name" value="GlycoTrans_28_N"/>
</dbReference>
<dbReference type="STRING" id="580340.Tlie_0978"/>
<dbReference type="OrthoDB" id="9808936at2"/>
<evidence type="ECO:0000259" key="4">
    <source>
        <dbReference type="Pfam" id="PF04101"/>
    </source>
</evidence>
<reference evidence="5 6" key="2">
    <citation type="journal article" date="2012" name="Stand. Genomic Sci.">
        <title>Genome sequence of the moderately thermophilic, amino-acid-degrading and sulfur-reducing bacterium Thermovirga lienii type strain (Cas60314(T)).</title>
        <authorList>
            <person name="Goker M."/>
            <person name="Saunders E."/>
            <person name="Lapidus A."/>
            <person name="Nolan M."/>
            <person name="Lucas S."/>
            <person name="Hammon N."/>
            <person name="Deshpande S."/>
            <person name="Cheng J.F."/>
            <person name="Han C."/>
            <person name="Tapia R."/>
            <person name="Goodwin L.A."/>
            <person name="Pitluck S."/>
            <person name="Liolios K."/>
            <person name="Mavromatis K."/>
            <person name="Pagani I."/>
            <person name="Ivanova N."/>
            <person name="Mikhailova N."/>
            <person name="Pati A."/>
            <person name="Chen A."/>
            <person name="Palaniappan K."/>
            <person name="Land M."/>
            <person name="Chang Y.J."/>
            <person name="Jeffries C.D."/>
            <person name="Brambilla E.M."/>
            <person name="Rohde M."/>
            <person name="Spring S."/>
            <person name="Detter J.C."/>
            <person name="Woyke T."/>
            <person name="Bristow J."/>
            <person name="Eisen J.A."/>
            <person name="Markowitz V."/>
            <person name="Hugenholtz P."/>
            <person name="Kyrpides N.C."/>
            <person name="Klenk H.P."/>
        </authorList>
    </citation>
    <scope>NUCLEOTIDE SEQUENCE [LARGE SCALE GENOMIC DNA]</scope>
    <source>
        <strain evidence="6">ATCC BAA-1197 / DSM 17291 / Cas60314</strain>
    </source>
</reference>
<evidence type="ECO:0000259" key="3">
    <source>
        <dbReference type="Pfam" id="PF03033"/>
    </source>
</evidence>
<keyword evidence="1 5" id="KW-0328">Glycosyltransferase</keyword>
<dbReference type="EMBL" id="CP003096">
    <property type="protein sequence ID" value="AER66711.1"/>
    <property type="molecule type" value="Genomic_DNA"/>
</dbReference>
<keyword evidence="2 5" id="KW-0808">Transferase</keyword>
<protein>
    <submittedName>
        <fullName evidence="5">Undecaprenyldiphospho-muramoylpentapeptidebeta-N-acetylglucosaminyltransferase</fullName>
        <ecNumber evidence="5">2.4.1.227</ecNumber>
    </submittedName>
</protein>
<accession>G7VA11</accession>
<dbReference type="PANTHER" id="PTHR21015:SF22">
    <property type="entry name" value="GLYCOSYLTRANSFERASE"/>
    <property type="match status" value="1"/>
</dbReference>
<sequence>MGFQNKKLKLAIGAGGTGGHIIPALAFANWLRGNHPEVEFKFFCGARNIEKEIYSAHSIEPEVLPIEGSPMWGNLFQRTSRLWRMIISFGIVRNYFKKWKPDVVITFGGYVSLPLLHVSFRAKIPAFVHEQNVIAGKVTKLAYKAGFEVLSGWEKLEGVKEYRYVGIPLRRFQCLPRWEAWHKLNMKDHPPSGPIVLSLGGSLFSEKMRTLALKLASRESFKKWFFLVLGDVAHPNKLKENVYLLPKTWEVGNLYSLADIVISRAGASTLAELSYWNIPAIVVPWLEAADGHQLANAKLFEEKGYGRIWLEGEENIKSLENKILDLHSRRLKKKTTNTMADLADRSSELVWESLKRELKGDVDIDGEQA</sequence>
<keyword evidence="6" id="KW-1185">Reference proteome</keyword>
<dbReference type="Gene3D" id="3.40.50.2000">
    <property type="entry name" value="Glycogen Phosphorylase B"/>
    <property type="match status" value="2"/>
</dbReference>
<dbReference type="GO" id="GO:1901137">
    <property type="term" value="P:carbohydrate derivative biosynthetic process"/>
    <property type="evidence" value="ECO:0007669"/>
    <property type="project" value="UniProtKB-ARBA"/>
</dbReference>
<dbReference type="InterPro" id="IPR007235">
    <property type="entry name" value="Glyco_trans_28_C"/>
</dbReference>
<feature type="domain" description="Glycosyl transferase family 28 C-terminal" evidence="4">
    <location>
        <begin position="199"/>
        <end position="340"/>
    </location>
</feature>
<name>G7VA11_THELD</name>
<gene>
    <name evidence="5" type="ordered locus">Tlie_0978</name>
</gene>
<dbReference type="CDD" id="cd03785">
    <property type="entry name" value="GT28_MurG"/>
    <property type="match status" value="1"/>
</dbReference>
<reference evidence="6" key="1">
    <citation type="submission" date="2011-10" db="EMBL/GenBank/DDBJ databases">
        <title>The complete genome of chromosome of Thermovirga lienii DSM 17291.</title>
        <authorList>
            <consortium name="US DOE Joint Genome Institute (JGI-PGF)"/>
            <person name="Lucas S."/>
            <person name="Copeland A."/>
            <person name="Lapidus A."/>
            <person name="Glavina del Rio T."/>
            <person name="Dalin E."/>
            <person name="Tice H."/>
            <person name="Bruce D."/>
            <person name="Goodwin L."/>
            <person name="Pitluck S."/>
            <person name="Peters L."/>
            <person name="Mikhailova N."/>
            <person name="Saunders E."/>
            <person name="Kyrpides N."/>
            <person name="Mavromatis K."/>
            <person name="Ivanova N."/>
            <person name="Last F.I."/>
            <person name="Brettin T."/>
            <person name="Detter J.C."/>
            <person name="Han C."/>
            <person name="Larimer F."/>
            <person name="Land M."/>
            <person name="Hauser L."/>
            <person name="Markowitz V."/>
            <person name="Cheng J.-F."/>
            <person name="Hugenholtz P."/>
            <person name="Woyke T."/>
            <person name="Wu D."/>
            <person name="Spring S."/>
            <person name="Schroeder M."/>
            <person name="Brambilla E.-M."/>
            <person name="Klenk H.-P."/>
            <person name="Eisen J.A."/>
        </authorList>
    </citation>
    <scope>NUCLEOTIDE SEQUENCE [LARGE SCALE GENOMIC DNA]</scope>
    <source>
        <strain evidence="6">ATCC BAA-1197 / DSM 17291 / Cas60314</strain>
    </source>
</reference>
<dbReference type="KEGG" id="tli:Tlie_0978"/>
<dbReference type="PANTHER" id="PTHR21015">
    <property type="entry name" value="UDP-N-ACETYLGLUCOSAMINE--N-ACETYLMURAMYL-(PENTAPEPTIDE) PYROPHOSPHORYL-UNDECAPRENOL N-ACETYLGLUCOSAMINE TRANSFERASE 1"/>
    <property type="match status" value="1"/>
</dbReference>
<dbReference type="AlphaFoldDB" id="G7VA11"/>
<evidence type="ECO:0000313" key="6">
    <source>
        <dbReference type="Proteomes" id="UP000005868"/>
    </source>
</evidence>
<dbReference type="GO" id="GO:0005975">
    <property type="term" value="P:carbohydrate metabolic process"/>
    <property type="evidence" value="ECO:0007669"/>
    <property type="project" value="InterPro"/>
</dbReference>
<organism evidence="5 6">
    <name type="scientific">Thermovirga lienii (strain ATCC BAA-1197 / DSM 17291 / Cas60314)</name>
    <dbReference type="NCBI Taxonomy" id="580340"/>
    <lineage>
        <taxon>Bacteria</taxon>
        <taxon>Thermotogati</taxon>
        <taxon>Synergistota</taxon>
        <taxon>Synergistia</taxon>
        <taxon>Synergistales</taxon>
        <taxon>Thermovirgaceae</taxon>
        <taxon>Thermovirga</taxon>
    </lineage>
</organism>
<evidence type="ECO:0000256" key="1">
    <source>
        <dbReference type="ARBA" id="ARBA00022676"/>
    </source>
</evidence>
<dbReference type="Pfam" id="PF04101">
    <property type="entry name" value="Glyco_tran_28_C"/>
    <property type="match status" value="1"/>
</dbReference>
<dbReference type="Pfam" id="PF03033">
    <property type="entry name" value="Glyco_transf_28"/>
    <property type="match status" value="1"/>
</dbReference>
<feature type="domain" description="Glycosyltransferase family 28 N-terminal" evidence="3">
    <location>
        <begin position="11"/>
        <end position="144"/>
    </location>
</feature>
<proteinExistence type="predicted"/>
<dbReference type="eggNOG" id="COG0707">
    <property type="taxonomic scope" value="Bacteria"/>
</dbReference>